<dbReference type="InterPro" id="IPR023210">
    <property type="entry name" value="NADP_OxRdtase_dom"/>
</dbReference>
<dbReference type="Proteomes" id="UP000198327">
    <property type="component" value="Unassembled WGS sequence"/>
</dbReference>
<keyword evidence="4" id="KW-1185">Reference proteome</keyword>
<dbReference type="PRINTS" id="PR00069">
    <property type="entry name" value="ALDKETRDTASE"/>
</dbReference>
<dbReference type="PANTHER" id="PTHR43364">
    <property type="entry name" value="NADH-SPECIFIC METHYLGLYOXAL REDUCTASE-RELATED"/>
    <property type="match status" value="1"/>
</dbReference>
<evidence type="ECO:0000313" key="3">
    <source>
        <dbReference type="EMBL" id="SNS66391.1"/>
    </source>
</evidence>
<proteinExistence type="predicted"/>
<evidence type="ECO:0000259" key="2">
    <source>
        <dbReference type="Pfam" id="PF00248"/>
    </source>
</evidence>
<feature type="domain" description="NADP-dependent oxidoreductase" evidence="2">
    <location>
        <begin position="20"/>
        <end position="317"/>
    </location>
</feature>
<dbReference type="GO" id="GO:0005829">
    <property type="term" value="C:cytosol"/>
    <property type="evidence" value="ECO:0007669"/>
    <property type="project" value="UniProtKB-ARBA"/>
</dbReference>
<dbReference type="OrthoDB" id="9768793at2"/>
<dbReference type="Gene3D" id="3.20.20.100">
    <property type="entry name" value="NADP-dependent oxidoreductase domain"/>
    <property type="match status" value="1"/>
</dbReference>
<dbReference type="GO" id="GO:0016491">
    <property type="term" value="F:oxidoreductase activity"/>
    <property type="evidence" value="ECO:0007669"/>
    <property type="project" value="UniProtKB-KW"/>
</dbReference>
<dbReference type="Pfam" id="PF00248">
    <property type="entry name" value="Aldo_ket_red"/>
    <property type="match status" value="1"/>
</dbReference>
<dbReference type="SUPFAM" id="SSF51430">
    <property type="entry name" value="NAD(P)-linked oxidoreductase"/>
    <property type="match status" value="1"/>
</dbReference>
<dbReference type="InterPro" id="IPR050523">
    <property type="entry name" value="AKR_Detox_Biosynth"/>
</dbReference>
<accession>A0A239GBD7</accession>
<sequence length="346" mass="37687">MSLTDLRLFGRTGLKVSPFTLGTMNFGVRGNTSHEDSIRVIHRALDAGINTVDTADVYSKGESEEIVGKALEGRRDDVILASKFHGNVDGNPLHQGNSRWWITRAVEDGLRRLNTDYLDLYQVHRPEAQTDIDETVGALDDLVHQGKIRYYGTSVFSPGELLEAQWSAERRSLSRSASEQVPYSLLIRGIERETLPIARTVGLGVLTYGPLAAGWLSGKYRLGAGQPESQRADLIPGRFDVDAPHNADKLRAADALAVLAEESGLSLIHLALGFVLSHPDVSSAIIGPRTLEHLESQLGAADVELSSDILDRIDEIVPPGTVFNERDTGIVRDAIANPALRRTVSA</sequence>
<gene>
    <name evidence="3" type="ORF">SAMN05421642_104151</name>
</gene>
<keyword evidence="1" id="KW-0560">Oxidoreductase</keyword>
<organism evidence="3 4">
    <name type="scientific">Rhodococcoides kyotonense</name>
    <dbReference type="NCBI Taxonomy" id="398843"/>
    <lineage>
        <taxon>Bacteria</taxon>
        <taxon>Bacillati</taxon>
        <taxon>Actinomycetota</taxon>
        <taxon>Actinomycetes</taxon>
        <taxon>Mycobacteriales</taxon>
        <taxon>Nocardiaceae</taxon>
        <taxon>Rhodococcoides</taxon>
    </lineage>
</organism>
<dbReference type="PANTHER" id="PTHR43364:SF4">
    <property type="entry name" value="NAD(P)-LINKED OXIDOREDUCTASE SUPERFAMILY PROTEIN"/>
    <property type="match status" value="1"/>
</dbReference>
<evidence type="ECO:0000313" key="4">
    <source>
        <dbReference type="Proteomes" id="UP000198327"/>
    </source>
</evidence>
<protein>
    <submittedName>
        <fullName evidence="3">Predicted oxidoreductase</fullName>
    </submittedName>
</protein>
<dbReference type="AlphaFoldDB" id="A0A239GBD7"/>
<dbReference type="RefSeq" id="WP_089245039.1">
    <property type="nucleotide sequence ID" value="NZ_FZOW01000004.1"/>
</dbReference>
<dbReference type="EMBL" id="FZOW01000004">
    <property type="protein sequence ID" value="SNS66391.1"/>
    <property type="molecule type" value="Genomic_DNA"/>
</dbReference>
<dbReference type="InterPro" id="IPR020471">
    <property type="entry name" value="AKR"/>
</dbReference>
<dbReference type="InterPro" id="IPR036812">
    <property type="entry name" value="NAD(P)_OxRdtase_dom_sf"/>
</dbReference>
<evidence type="ECO:0000256" key="1">
    <source>
        <dbReference type="ARBA" id="ARBA00023002"/>
    </source>
</evidence>
<dbReference type="FunFam" id="3.20.20.100:FF:000004">
    <property type="entry name" value="Oxidoreductase, aldo/keto reductase"/>
    <property type="match status" value="1"/>
</dbReference>
<name>A0A239GBD7_9NOCA</name>
<reference evidence="4" key="1">
    <citation type="submission" date="2017-06" db="EMBL/GenBank/DDBJ databases">
        <authorList>
            <person name="Varghese N."/>
            <person name="Submissions S."/>
        </authorList>
    </citation>
    <scope>NUCLEOTIDE SEQUENCE [LARGE SCALE GENOMIC DNA]</scope>
    <source>
        <strain evidence="4">JCM 23211</strain>
    </source>
</reference>